<keyword evidence="1" id="KW-0812">Transmembrane</keyword>
<feature type="transmembrane region" description="Helical" evidence="1">
    <location>
        <begin position="12"/>
        <end position="36"/>
    </location>
</feature>
<evidence type="ECO:0000313" key="5">
    <source>
        <dbReference type="Proteomes" id="UP000293172"/>
    </source>
</evidence>
<keyword evidence="4" id="KW-1185">Reference proteome</keyword>
<dbReference type="InterPro" id="IPR021313">
    <property type="entry name" value="DUF2909"/>
</dbReference>
<gene>
    <name evidence="3" type="ORF">DNK34_17110</name>
    <name evidence="2" type="ORF">DNK44_21860</name>
</gene>
<dbReference type="OrthoDB" id="7028362at2"/>
<dbReference type="EMBL" id="QJUL01000045">
    <property type="protein sequence ID" value="TBU86865.1"/>
    <property type="molecule type" value="Genomic_DNA"/>
</dbReference>
<evidence type="ECO:0000313" key="3">
    <source>
        <dbReference type="EMBL" id="TBV03307.1"/>
    </source>
</evidence>
<proteinExistence type="predicted"/>
<name>A0A4Q9QUI1_9GAMM</name>
<reference evidence="4 5" key="1">
    <citation type="submission" date="2018-06" db="EMBL/GenBank/DDBJ databases">
        <title>Three novel Pseudomonas species isolated from symptomatic oak.</title>
        <authorList>
            <person name="Bueno-Gonzalez V."/>
            <person name="Brady C."/>
        </authorList>
    </citation>
    <scope>NUCLEOTIDE SEQUENCE [LARGE SCALE GENOMIC DNA]</scope>
    <source>
        <strain evidence="3 4">P26B</strain>
        <strain evidence="2 5">P6B</strain>
    </source>
</reference>
<evidence type="ECO:0000256" key="1">
    <source>
        <dbReference type="SAM" id="Phobius"/>
    </source>
</evidence>
<dbReference type="AlphaFoldDB" id="A0A4Q9QUI1"/>
<sequence length="46" mass="5162">MFLIRDEGRSARLVNSLTLRVILTAITLALVAWGFFSGQLTSHVTW</sequence>
<keyword evidence="1" id="KW-0472">Membrane</keyword>
<evidence type="ECO:0008006" key="6">
    <source>
        <dbReference type="Google" id="ProtNLM"/>
    </source>
</evidence>
<dbReference type="EMBL" id="QJUM01000020">
    <property type="protein sequence ID" value="TBV03307.1"/>
    <property type="molecule type" value="Genomic_DNA"/>
</dbReference>
<dbReference type="Proteomes" id="UP000293172">
    <property type="component" value="Unassembled WGS sequence"/>
</dbReference>
<accession>A0A4Q9QUI1</accession>
<dbReference type="Proteomes" id="UP000291334">
    <property type="component" value="Unassembled WGS sequence"/>
</dbReference>
<evidence type="ECO:0000313" key="2">
    <source>
        <dbReference type="EMBL" id="TBU86865.1"/>
    </source>
</evidence>
<keyword evidence="1" id="KW-1133">Transmembrane helix</keyword>
<dbReference type="Pfam" id="PF11137">
    <property type="entry name" value="DUF2909"/>
    <property type="match status" value="1"/>
</dbReference>
<organism evidence="2 5">
    <name type="scientific">Phytopseudomonas dryadis</name>
    <dbReference type="NCBI Taxonomy" id="2487520"/>
    <lineage>
        <taxon>Bacteria</taxon>
        <taxon>Pseudomonadati</taxon>
        <taxon>Pseudomonadota</taxon>
        <taxon>Gammaproteobacteria</taxon>
        <taxon>Pseudomonadales</taxon>
        <taxon>Pseudomonadaceae</taxon>
        <taxon>Phytopseudomonas</taxon>
    </lineage>
</organism>
<protein>
    <recommendedName>
        <fullName evidence="6">DUF2909 domain-containing protein</fullName>
    </recommendedName>
</protein>
<evidence type="ECO:0000313" key="4">
    <source>
        <dbReference type="Proteomes" id="UP000291334"/>
    </source>
</evidence>
<comment type="caution">
    <text evidence="2">The sequence shown here is derived from an EMBL/GenBank/DDBJ whole genome shotgun (WGS) entry which is preliminary data.</text>
</comment>